<reference evidence="1 2" key="1">
    <citation type="journal article" date="2016" name="Stand. Genomic Sci.">
        <title>Complete genome sequence and genomic characterization of Microcystis panniformis FACHB 1757 by third-generation sequencing.</title>
        <authorList>
            <person name="Zhang J.Y."/>
            <person name="Guan R."/>
            <person name="Zhang H.J."/>
            <person name="Li H."/>
            <person name="Xiao P."/>
            <person name="Yu G.L."/>
            <person name="Du L."/>
            <person name="Cao D.M."/>
            <person name="Zhu B.C."/>
            <person name="Li R.H."/>
            <person name="Lu Z.H."/>
        </authorList>
    </citation>
    <scope>NUCLEOTIDE SEQUENCE [LARGE SCALE GENOMIC DNA]</scope>
    <source>
        <strain evidence="1 2">FACHB-1757</strain>
    </source>
</reference>
<protein>
    <submittedName>
        <fullName evidence="1">Uncharacterized protein</fullName>
    </submittedName>
</protein>
<organism evidence="1 2">
    <name type="scientific">Microcystis panniformis FACHB-1757</name>
    <dbReference type="NCBI Taxonomy" id="1638788"/>
    <lineage>
        <taxon>Bacteria</taxon>
        <taxon>Bacillati</taxon>
        <taxon>Cyanobacteriota</taxon>
        <taxon>Cyanophyceae</taxon>
        <taxon>Oscillatoriophycideae</taxon>
        <taxon>Chroococcales</taxon>
        <taxon>Microcystaceae</taxon>
        <taxon>Microcystis</taxon>
    </lineage>
</organism>
<gene>
    <name evidence="1" type="ORF">VL20_116</name>
</gene>
<evidence type="ECO:0000313" key="2">
    <source>
        <dbReference type="Proteomes" id="UP000068167"/>
    </source>
</evidence>
<sequence length="40" mass="4283">MGGQIKTIAWYDKGFGTIVLGQDHGETNAGYPQSKSQQIG</sequence>
<dbReference type="Proteomes" id="UP000068167">
    <property type="component" value="Chromosome"/>
</dbReference>
<evidence type="ECO:0000313" key="1">
    <source>
        <dbReference type="EMBL" id="AKV65357.1"/>
    </source>
</evidence>
<dbReference type="KEGG" id="mpk:VL20_116"/>
<dbReference type="EMBL" id="CP011339">
    <property type="protein sequence ID" value="AKV65357.1"/>
    <property type="molecule type" value="Genomic_DNA"/>
</dbReference>
<proteinExistence type="predicted"/>
<dbReference type="AlphaFoldDB" id="A0A0K1RTY1"/>
<name>A0A0K1RTY1_9CHRO</name>
<accession>A0A0K1RTY1</accession>
<keyword evidence="2" id="KW-1185">Reference proteome</keyword>